<dbReference type="GO" id="GO:0000139">
    <property type="term" value="C:Golgi membrane"/>
    <property type="evidence" value="ECO:0007669"/>
    <property type="project" value="UniProtKB-SubCell"/>
</dbReference>
<dbReference type="PANTHER" id="PTHR11214:SF376">
    <property type="entry name" value="HEXOSYLTRANSFERASE"/>
    <property type="match status" value="1"/>
</dbReference>
<evidence type="ECO:0000256" key="2">
    <source>
        <dbReference type="ARBA" id="ARBA00008661"/>
    </source>
</evidence>
<evidence type="ECO:0000313" key="12">
    <source>
        <dbReference type="EMBL" id="GIY32576.1"/>
    </source>
</evidence>
<evidence type="ECO:0000256" key="4">
    <source>
        <dbReference type="ARBA" id="ARBA00022679"/>
    </source>
</evidence>
<keyword evidence="4" id="KW-0808">Transferase</keyword>
<dbReference type="AlphaFoldDB" id="A0AAV4SIC7"/>
<feature type="region of interest" description="Disordered" evidence="11">
    <location>
        <begin position="1"/>
        <end position="29"/>
    </location>
</feature>
<evidence type="ECO:0000313" key="13">
    <source>
        <dbReference type="Proteomes" id="UP001054945"/>
    </source>
</evidence>
<evidence type="ECO:0000256" key="10">
    <source>
        <dbReference type="RuleBase" id="RU363063"/>
    </source>
</evidence>
<comment type="subcellular location">
    <subcellularLocation>
        <location evidence="1 10">Golgi apparatus membrane</location>
        <topology evidence="1 10">Single-pass type II membrane protein</topology>
    </subcellularLocation>
</comment>
<dbReference type="Proteomes" id="UP001054945">
    <property type="component" value="Unassembled WGS sequence"/>
</dbReference>
<dbReference type="GO" id="GO:0008499">
    <property type="term" value="F:N-acetyl-beta-D-glucosaminide beta-(1,3)-galactosyltransferase activity"/>
    <property type="evidence" value="ECO:0007669"/>
    <property type="project" value="TreeGrafter"/>
</dbReference>
<organism evidence="12 13">
    <name type="scientific">Caerostris extrusa</name>
    <name type="common">Bark spider</name>
    <name type="synonym">Caerostris bankana</name>
    <dbReference type="NCBI Taxonomy" id="172846"/>
    <lineage>
        <taxon>Eukaryota</taxon>
        <taxon>Metazoa</taxon>
        <taxon>Ecdysozoa</taxon>
        <taxon>Arthropoda</taxon>
        <taxon>Chelicerata</taxon>
        <taxon>Arachnida</taxon>
        <taxon>Araneae</taxon>
        <taxon>Araneomorphae</taxon>
        <taxon>Entelegynae</taxon>
        <taxon>Araneoidea</taxon>
        <taxon>Araneidae</taxon>
        <taxon>Caerostris</taxon>
    </lineage>
</organism>
<keyword evidence="9" id="KW-0472">Membrane</keyword>
<keyword evidence="7" id="KW-1133">Transmembrane helix</keyword>
<comment type="similarity">
    <text evidence="2 10">Belongs to the glycosyltransferase 31 family.</text>
</comment>
<dbReference type="EMBL" id="BPLR01009525">
    <property type="protein sequence ID" value="GIY32576.1"/>
    <property type="molecule type" value="Genomic_DNA"/>
</dbReference>
<evidence type="ECO:0000256" key="3">
    <source>
        <dbReference type="ARBA" id="ARBA00022676"/>
    </source>
</evidence>
<gene>
    <name evidence="12" type="primary">B3galt4</name>
    <name evidence="12" type="ORF">CEXT_461111</name>
</gene>
<keyword evidence="5" id="KW-0812">Transmembrane</keyword>
<name>A0AAV4SIC7_CAEEX</name>
<evidence type="ECO:0000256" key="5">
    <source>
        <dbReference type="ARBA" id="ARBA00022692"/>
    </source>
</evidence>
<proteinExistence type="inferred from homology"/>
<evidence type="ECO:0000256" key="11">
    <source>
        <dbReference type="SAM" id="MobiDB-lite"/>
    </source>
</evidence>
<evidence type="ECO:0000256" key="6">
    <source>
        <dbReference type="ARBA" id="ARBA00022968"/>
    </source>
</evidence>
<keyword evidence="6" id="KW-0735">Signal-anchor</keyword>
<reference evidence="12 13" key="1">
    <citation type="submission" date="2021-06" db="EMBL/GenBank/DDBJ databases">
        <title>Caerostris extrusa draft genome.</title>
        <authorList>
            <person name="Kono N."/>
            <person name="Arakawa K."/>
        </authorList>
    </citation>
    <scope>NUCLEOTIDE SEQUENCE [LARGE SCALE GENOMIC DNA]</scope>
</reference>
<dbReference type="Gene3D" id="3.90.550.50">
    <property type="match status" value="1"/>
</dbReference>
<dbReference type="EC" id="2.4.1.-" evidence="10"/>
<dbReference type="Pfam" id="PF01762">
    <property type="entry name" value="Galactosyl_T"/>
    <property type="match status" value="1"/>
</dbReference>
<accession>A0AAV4SIC7</accession>
<dbReference type="PANTHER" id="PTHR11214">
    <property type="entry name" value="BETA-1,3-N-ACETYLGLUCOSAMINYLTRANSFERASE"/>
    <property type="match status" value="1"/>
</dbReference>
<dbReference type="GO" id="GO:0006493">
    <property type="term" value="P:protein O-linked glycosylation"/>
    <property type="evidence" value="ECO:0007669"/>
    <property type="project" value="TreeGrafter"/>
</dbReference>
<evidence type="ECO:0000256" key="9">
    <source>
        <dbReference type="ARBA" id="ARBA00023136"/>
    </source>
</evidence>
<keyword evidence="8 10" id="KW-0333">Golgi apparatus</keyword>
<dbReference type="InterPro" id="IPR002659">
    <property type="entry name" value="Glyco_trans_31"/>
</dbReference>
<feature type="compositionally biased region" description="Basic and acidic residues" evidence="11">
    <location>
        <begin position="1"/>
        <end position="14"/>
    </location>
</feature>
<sequence>MAQSKSHDSKHLRVESGSTRSGGFQPVSGEREANDWSMLQASTPHASVGTSLYCTRFQLKNHQWMHKTLPIQVYFMLQGDYKDTYRNLTTKVVRGLLWAASSRCRPHYVLKTDDDCFVNLPLLLHFLSRQNPIQNNLYAGHVRWSSPVVRDPNSRWYVSDADFAGSRFVPYVNGAGYVLSLDVVRKFAKFSSLVRPFPNEDAYVGTVLYMVGVRPVYSARFVAHSEAWQTCNFLYLFVIHHATPTRQFQFKEMAARAWEECSKEDMANDWV</sequence>
<keyword evidence="13" id="KW-1185">Reference proteome</keyword>
<evidence type="ECO:0000256" key="7">
    <source>
        <dbReference type="ARBA" id="ARBA00022989"/>
    </source>
</evidence>
<protein>
    <recommendedName>
        <fullName evidence="10">Hexosyltransferase</fullName>
        <ecNumber evidence="10">2.4.1.-</ecNumber>
    </recommendedName>
</protein>
<evidence type="ECO:0000256" key="8">
    <source>
        <dbReference type="ARBA" id="ARBA00023034"/>
    </source>
</evidence>
<keyword evidence="3 10" id="KW-0328">Glycosyltransferase</keyword>
<comment type="caution">
    <text evidence="12">The sequence shown here is derived from an EMBL/GenBank/DDBJ whole genome shotgun (WGS) entry which is preliminary data.</text>
</comment>
<evidence type="ECO:0000256" key="1">
    <source>
        <dbReference type="ARBA" id="ARBA00004323"/>
    </source>
</evidence>